<organism evidence="3 4">
    <name type="scientific">Solidesulfovibrio magneticus (strain ATCC 700980 / DSM 13731 / RS-1)</name>
    <name type="common">Desulfovibrio magneticus</name>
    <dbReference type="NCBI Taxonomy" id="573370"/>
    <lineage>
        <taxon>Bacteria</taxon>
        <taxon>Pseudomonadati</taxon>
        <taxon>Thermodesulfobacteriota</taxon>
        <taxon>Desulfovibrionia</taxon>
        <taxon>Desulfovibrionales</taxon>
        <taxon>Desulfovibrionaceae</taxon>
        <taxon>Solidesulfovibrio</taxon>
    </lineage>
</organism>
<dbReference type="STRING" id="573370.DMR_26220"/>
<dbReference type="FunFam" id="3.40.50.2000:FF:000119">
    <property type="entry name" value="Glycosyl transferase group 1"/>
    <property type="match status" value="1"/>
</dbReference>
<dbReference type="SUPFAM" id="SSF53756">
    <property type="entry name" value="UDP-Glycosyltransferase/glycogen phosphorylase"/>
    <property type="match status" value="1"/>
</dbReference>
<proteinExistence type="predicted"/>
<gene>
    <name evidence="3" type="ordered locus">DMR_26220</name>
</gene>
<feature type="domain" description="Glycosyl transferase family 1" evidence="2">
    <location>
        <begin position="181"/>
        <end position="340"/>
    </location>
</feature>
<dbReference type="Gene3D" id="3.40.50.2000">
    <property type="entry name" value="Glycogen Phosphorylase B"/>
    <property type="match status" value="2"/>
</dbReference>
<dbReference type="Pfam" id="PF00534">
    <property type="entry name" value="Glycos_transf_1"/>
    <property type="match status" value="1"/>
</dbReference>
<keyword evidence="4" id="KW-1185">Reference proteome</keyword>
<dbReference type="Proteomes" id="UP000009071">
    <property type="component" value="Chromosome"/>
</dbReference>
<evidence type="ECO:0000313" key="4">
    <source>
        <dbReference type="Proteomes" id="UP000009071"/>
    </source>
</evidence>
<accession>C4XU91</accession>
<evidence type="ECO:0000259" key="2">
    <source>
        <dbReference type="Pfam" id="PF00534"/>
    </source>
</evidence>
<dbReference type="OrthoDB" id="9767517at2"/>
<dbReference type="GO" id="GO:0009103">
    <property type="term" value="P:lipopolysaccharide biosynthetic process"/>
    <property type="evidence" value="ECO:0007669"/>
    <property type="project" value="TreeGrafter"/>
</dbReference>
<reference evidence="3 4" key="1">
    <citation type="journal article" date="2009" name="Genome Res.">
        <title>Whole genome sequence of Desulfovibrio magneticus strain RS-1 revealed common gene clusters in magnetotactic bacteria.</title>
        <authorList>
            <person name="Nakazawa H."/>
            <person name="Arakaki A."/>
            <person name="Narita-Yamada S."/>
            <person name="Yashiro I."/>
            <person name="Jinno K."/>
            <person name="Aoki N."/>
            <person name="Tsuruyama A."/>
            <person name="Okamura Y."/>
            <person name="Tanikawa S."/>
            <person name="Fujita N."/>
            <person name="Takeyama H."/>
            <person name="Matsunaga T."/>
        </authorList>
    </citation>
    <scope>NUCLEOTIDE SEQUENCE [LARGE SCALE GENOMIC DNA]</scope>
    <source>
        <strain evidence="4">ATCC 700980 / DSM 13731 / RS-1</strain>
    </source>
</reference>
<dbReference type="CAZy" id="GT4">
    <property type="family name" value="Glycosyltransferase Family 4"/>
</dbReference>
<keyword evidence="1" id="KW-0808">Transferase</keyword>
<dbReference type="EMBL" id="AP010904">
    <property type="protein sequence ID" value="BAH76113.1"/>
    <property type="molecule type" value="Genomic_DNA"/>
</dbReference>
<dbReference type="eggNOG" id="COG0438">
    <property type="taxonomic scope" value="Bacteria"/>
</dbReference>
<name>C4XU91_SOLM1</name>
<sequence length="376" mass="41525">MRIAVNARTLAYPSGGPKEYLLSLMRAMLDLDAGHDFTLFYSDPKDVGTFPEAEEIVLPTANRLAFDWLALPLTLRRRRFDAAFFPSSNMPPGIPCPAVVAMLDLGYFHPTLSMYRAADTCYMKFAIRYSARRAERLVAISDYTRRDVLRLTRARSEHVAVTHLACDPMYKAPVTDDALARFRSDRDLPQDFILYSGNVSPRKNLPVLLAAYARLADRTSCDLVLTGGLAWNEDFSSLTRQLGLNSRVHRLGHVPREHMPLLYRCAKALAFPSLFEGFGLPILEAQACGTPVVCANATALPEVAGRGALLVDPASIDAWTQALAQVLADDALRRTLITEGHANEARFTWERTARQTLASLEAAAGGEKTCLRRPGA</sequence>
<dbReference type="RefSeq" id="WP_015861288.1">
    <property type="nucleotide sequence ID" value="NC_012796.1"/>
</dbReference>
<evidence type="ECO:0000256" key="1">
    <source>
        <dbReference type="ARBA" id="ARBA00022679"/>
    </source>
</evidence>
<dbReference type="PANTHER" id="PTHR46401">
    <property type="entry name" value="GLYCOSYLTRANSFERASE WBBK-RELATED"/>
    <property type="match status" value="1"/>
</dbReference>
<protein>
    <submittedName>
        <fullName evidence="3">Glycosyltransferase</fullName>
    </submittedName>
</protein>
<dbReference type="InterPro" id="IPR001296">
    <property type="entry name" value="Glyco_trans_1"/>
</dbReference>
<dbReference type="KEGG" id="dma:DMR_26220"/>
<dbReference type="GO" id="GO:0016757">
    <property type="term" value="F:glycosyltransferase activity"/>
    <property type="evidence" value="ECO:0007669"/>
    <property type="project" value="InterPro"/>
</dbReference>
<evidence type="ECO:0000313" key="3">
    <source>
        <dbReference type="EMBL" id="BAH76113.1"/>
    </source>
</evidence>
<dbReference type="HOGENOM" id="CLU_009583_27_6_7"/>
<dbReference type="CDD" id="cd03809">
    <property type="entry name" value="GT4_MtfB-like"/>
    <property type="match status" value="1"/>
</dbReference>
<dbReference type="AlphaFoldDB" id="C4XU91"/>
<dbReference type="PANTHER" id="PTHR46401:SF2">
    <property type="entry name" value="GLYCOSYLTRANSFERASE WBBK-RELATED"/>
    <property type="match status" value="1"/>
</dbReference>